<dbReference type="GeneID" id="110973609"/>
<dbReference type="PANTHER" id="PTHR10155">
    <property type="entry name" value="PHOSPHATIDYLINOSITOL 3-KINASE REGULATORY SUBUNIT"/>
    <property type="match status" value="1"/>
</dbReference>
<dbReference type="Pfam" id="PF00017">
    <property type="entry name" value="SH2"/>
    <property type="match status" value="1"/>
</dbReference>
<accession>A0A8B7XHF1</accession>
<evidence type="ECO:0000256" key="1">
    <source>
        <dbReference type="ARBA" id="ARBA00022604"/>
    </source>
</evidence>
<dbReference type="SUPFAM" id="SSF158235">
    <property type="entry name" value="SOCS box-like"/>
    <property type="match status" value="1"/>
</dbReference>
<dbReference type="Proteomes" id="UP000694845">
    <property type="component" value="Unplaced"/>
</dbReference>
<dbReference type="InterPro" id="IPR001496">
    <property type="entry name" value="SOCS_box"/>
</dbReference>
<dbReference type="SMART" id="SM00252">
    <property type="entry name" value="SH2"/>
    <property type="match status" value="1"/>
</dbReference>
<keyword evidence="9" id="KW-1185">Reference proteome</keyword>
<dbReference type="InterPro" id="IPR036036">
    <property type="entry name" value="SOCS_box-like_dom_sf"/>
</dbReference>
<feature type="region of interest" description="Disordered" evidence="6">
    <location>
        <begin position="295"/>
        <end position="339"/>
    </location>
</feature>
<dbReference type="InterPro" id="IPR000980">
    <property type="entry name" value="SH2"/>
</dbReference>
<evidence type="ECO:0000256" key="4">
    <source>
        <dbReference type="ARBA" id="ARBA00022999"/>
    </source>
</evidence>
<feature type="domain" description="SH2" evidence="7">
    <location>
        <begin position="374"/>
        <end position="446"/>
    </location>
</feature>
<evidence type="ECO:0000256" key="2">
    <source>
        <dbReference type="ARBA" id="ARBA00022700"/>
    </source>
</evidence>
<protein>
    <submittedName>
        <fullName evidence="10">Uncharacterized protein LOC110973609</fullName>
    </submittedName>
</protein>
<dbReference type="Pfam" id="PF07525">
    <property type="entry name" value="SOCS_box"/>
    <property type="match status" value="1"/>
</dbReference>
<keyword evidence="1" id="KW-0341">Growth regulation</keyword>
<feature type="compositionally biased region" description="Polar residues" evidence="6">
    <location>
        <begin position="67"/>
        <end position="90"/>
    </location>
</feature>
<keyword evidence="2" id="KW-0734">Signal transduction inhibitor</keyword>
<organism evidence="9 10">
    <name type="scientific">Acanthaster planci</name>
    <name type="common">Crown-of-thorns starfish</name>
    <dbReference type="NCBI Taxonomy" id="133434"/>
    <lineage>
        <taxon>Eukaryota</taxon>
        <taxon>Metazoa</taxon>
        <taxon>Echinodermata</taxon>
        <taxon>Eleutherozoa</taxon>
        <taxon>Asterozoa</taxon>
        <taxon>Asteroidea</taxon>
        <taxon>Valvatacea</taxon>
        <taxon>Valvatida</taxon>
        <taxon>Acanthasteridae</taxon>
        <taxon>Acanthaster</taxon>
    </lineage>
</organism>
<feature type="domain" description="SOCS box" evidence="8">
    <location>
        <begin position="472"/>
        <end position="521"/>
    </location>
</feature>
<evidence type="ECO:0000259" key="8">
    <source>
        <dbReference type="PROSITE" id="PS50225"/>
    </source>
</evidence>
<evidence type="ECO:0000259" key="7">
    <source>
        <dbReference type="PROSITE" id="PS50001"/>
    </source>
</evidence>
<evidence type="ECO:0000313" key="10">
    <source>
        <dbReference type="RefSeq" id="XP_022080223.1"/>
    </source>
</evidence>
<dbReference type="Gene3D" id="3.30.505.10">
    <property type="entry name" value="SH2 domain"/>
    <property type="match status" value="1"/>
</dbReference>
<dbReference type="OrthoDB" id="5979828at2759"/>
<feature type="compositionally biased region" description="Pro residues" evidence="6">
    <location>
        <begin position="277"/>
        <end position="286"/>
    </location>
</feature>
<dbReference type="SMART" id="SM00969">
    <property type="entry name" value="SOCS_box"/>
    <property type="match status" value="1"/>
</dbReference>
<dbReference type="GO" id="GO:0035556">
    <property type="term" value="P:intracellular signal transduction"/>
    <property type="evidence" value="ECO:0007669"/>
    <property type="project" value="InterPro"/>
</dbReference>
<dbReference type="PROSITE" id="PS50001">
    <property type="entry name" value="SH2"/>
    <property type="match status" value="1"/>
</dbReference>
<keyword evidence="3" id="KW-0833">Ubl conjugation pathway</keyword>
<feature type="region of interest" description="Disordered" evidence="6">
    <location>
        <begin position="63"/>
        <end position="164"/>
    </location>
</feature>
<dbReference type="GO" id="GO:0046854">
    <property type="term" value="P:phosphatidylinositol phosphate biosynthetic process"/>
    <property type="evidence" value="ECO:0007669"/>
    <property type="project" value="TreeGrafter"/>
</dbReference>
<dbReference type="PROSITE" id="PS50225">
    <property type="entry name" value="SOCS"/>
    <property type="match status" value="1"/>
</dbReference>
<dbReference type="KEGG" id="aplc:110973609"/>
<reference evidence="10" key="1">
    <citation type="submission" date="2025-08" db="UniProtKB">
        <authorList>
            <consortium name="RefSeq"/>
        </authorList>
    </citation>
    <scope>IDENTIFICATION</scope>
</reference>
<proteinExistence type="predicted"/>
<evidence type="ECO:0000256" key="5">
    <source>
        <dbReference type="PROSITE-ProRule" id="PRU00191"/>
    </source>
</evidence>
<evidence type="ECO:0000256" key="3">
    <source>
        <dbReference type="ARBA" id="ARBA00022786"/>
    </source>
</evidence>
<dbReference type="GO" id="GO:0005942">
    <property type="term" value="C:phosphatidylinositol 3-kinase complex"/>
    <property type="evidence" value="ECO:0007669"/>
    <property type="project" value="TreeGrafter"/>
</dbReference>
<name>A0A8B7XHF1_ACAPL</name>
<feature type="region of interest" description="Disordered" evidence="6">
    <location>
        <begin position="268"/>
        <end position="287"/>
    </location>
</feature>
<dbReference type="SMART" id="SM00253">
    <property type="entry name" value="SOCS"/>
    <property type="match status" value="1"/>
</dbReference>
<dbReference type="PANTHER" id="PTHR10155:SF32">
    <property type="entry name" value="LP02169P"/>
    <property type="match status" value="1"/>
</dbReference>
<sequence>MVYETADDMSAMKKLSLRKGIKSPFSRKSSKKTTRLNATGTNVVVGDDCAIVASPILEETAADMAEVSSNSQPDMDTKTQSVTTKGSCGKSNKWPFRSRRSEDNGNVETEPKTGLSDGSADNGEPGSTVENNGGKKGTVSGNDARAAVGNQPRPPAETGTKHQFQKNVKVAGYVVPLRRQHDQSVLSVSHKASHSLGDTTLDVSQNGFHDEEDAEMLDQCDTSSRDFNGNPPVSTVLANGTKGIPHMSTDALPHVTRERPIAPELPPPLKNHQFQPELPPRIPPKPASLRYRQISSTEPCSSFTGTSEELDDDLPPRPPARPKNRTLGKGSLRPWNNLRDDARDNRATVYETVSLEPKEASLAKELSRLPRQAWYWGPLTQAQAEEKLAKLPDGSFLVRDSSDERYLLSLSFNSHGRTLHTRIEHRGGLFSLNDSDGHASVVELIECAVKESRNGVYGYMRDALGVQSFPARLTNWVSRFTEMRSLQHLCRFLIREVYPRHHIQRLPLPKKIKEYILENQY</sequence>
<evidence type="ECO:0000313" key="9">
    <source>
        <dbReference type="Proteomes" id="UP000694845"/>
    </source>
</evidence>
<feature type="compositionally biased region" description="Polar residues" evidence="6">
    <location>
        <begin position="295"/>
        <end position="307"/>
    </location>
</feature>
<dbReference type="AlphaFoldDB" id="A0A8B7XHF1"/>
<gene>
    <name evidence="10" type="primary">LOC110973609</name>
</gene>
<dbReference type="RefSeq" id="XP_022080223.1">
    <property type="nucleotide sequence ID" value="XM_022224531.1"/>
</dbReference>
<keyword evidence="4 5" id="KW-0727">SH2 domain</keyword>
<evidence type="ECO:0000256" key="6">
    <source>
        <dbReference type="SAM" id="MobiDB-lite"/>
    </source>
</evidence>
<dbReference type="GO" id="GO:0009968">
    <property type="term" value="P:negative regulation of signal transduction"/>
    <property type="evidence" value="ECO:0007669"/>
    <property type="project" value="UniProtKB-KW"/>
</dbReference>
<dbReference type="InterPro" id="IPR036860">
    <property type="entry name" value="SH2_dom_sf"/>
</dbReference>
<dbReference type="GO" id="GO:0046935">
    <property type="term" value="F:1-phosphatidylinositol-3-kinase regulator activity"/>
    <property type="evidence" value="ECO:0007669"/>
    <property type="project" value="TreeGrafter"/>
</dbReference>
<feature type="compositionally biased region" description="Polar residues" evidence="6">
    <location>
        <begin position="196"/>
        <end position="205"/>
    </location>
</feature>
<feature type="region of interest" description="Disordered" evidence="6">
    <location>
        <begin position="185"/>
        <end position="205"/>
    </location>
</feature>
<dbReference type="SUPFAM" id="SSF55550">
    <property type="entry name" value="SH2 domain"/>
    <property type="match status" value="1"/>
</dbReference>